<dbReference type="Pfam" id="PF00098">
    <property type="entry name" value="zf-CCHC"/>
    <property type="match status" value="1"/>
</dbReference>
<feature type="domain" description="Integrase catalytic" evidence="8">
    <location>
        <begin position="370"/>
        <end position="443"/>
    </location>
</feature>
<feature type="region of interest" description="Disordered" evidence="6">
    <location>
        <begin position="505"/>
        <end position="566"/>
    </location>
</feature>
<dbReference type="SUPFAM" id="SSF57756">
    <property type="entry name" value="Retrovirus zinc finger-like domains"/>
    <property type="match status" value="1"/>
</dbReference>
<dbReference type="PROSITE" id="PS50158">
    <property type="entry name" value="ZF_CCHC"/>
    <property type="match status" value="1"/>
</dbReference>
<accession>A0AAV1VP28</accession>
<dbReference type="InterPro" id="IPR057670">
    <property type="entry name" value="SH3_retrovirus"/>
</dbReference>
<dbReference type="EMBL" id="CAKLBY020000392">
    <property type="protein sequence ID" value="CAK7948065.1"/>
    <property type="molecule type" value="Genomic_DNA"/>
</dbReference>
<reference evidence="9" key="1">
    <citation type="submission" date="2024-01" db="EMBL/GenBank/DDBJ databases">
        <authorList>
            <person name="Webb A."/>
        </authorList>
    </citation>
    <scope>NUCLEOTIDE SEQUENCE</scope>
    <source>
        <strain evidence="9">Pm1</strain>
    </source>
</reference>
<dbReference type="InterPro" id="IPR036875">
    <property type="entry name" value="Znf_CCHC_sf"/>
</dbReference>
<evidence type="ECO:0000256" key="5">
    <source>
        <dbReference type="PROSITE-ProRule" id="PRU00047"/>
    </source>
</evidence>
<dbReference type="Gene3D" id="3.30.420.10">
    <property type="entry name" value="Ribonuclease H-like superfamily/Ribonuclease H"/>
    <property type="match status" value="1"/>
</dbReference>
<sequence>MSGYVMELDDLVMKMKRANCGPSEEDVCAVLLRSLPSSFESLVQAFRMSVASFSFSDLVSKLIAEEVRQNEAARAEDATALYAGKRKGKQYPKKQQGRSAKGPSGTCYNCGKVGHYARDCRAGRGPRYQQHDHSNVAFNVSEGFASNSWVMESGASAHMCKDRDAFEEYEEVHHARSISSAKSDVKLNVIGHGTVKLRVWTGHAWIDARLENTLHVQDLSKNLLSLTVAAARGMTVELLRNECVVKRGGTTVATGRKQGFLLYLNADYGLESYMAEDDTELWHRRLGHVSYGMVKDGRIKGVTMKTNVACDVCATSKQVRKSFKTSEEDAETRESSRSDVVVCSDVLETYHASVQKSDVASAFKRLAKFIKQEFAGSYNPEQNGMAERMNRTLVEMTRCMLKESGLDKSYWCEALMAATDIRNSLPSASNKNSSPHEMVFKKVPRIDHMRVFGAQCYAHDQKAYRFLNADDGSIVISRSVTFTEQSVSKASKSRDTRVFDVIEEEKSLEASLPDDEDKPAPVTEEELRTPPLRAQNSSHPGPSDRPSDTIPMRASSTPGRNGEEEWMVRPVRKKPGVVRYEQEFPSHRRGRFNLDDYEGDFDSFYCFSAGEDGEQASRCQEVMKSSYKEQWLQAMKSEMKSLEEHSTWKLVDMPPGKKAVGCKWFFKIERDPSGEIIKFKACLVAKGFTQSPGIDYNETFAPVARKESINTVLAIATAEDLEAENVDVDTAFLYGEVEEEIYMDQPDGFEDEGSPKKKCLLQKALYGTKPAARQWNNKLSQHLGDQGFKSSAADPCVFVRVTREEYSIIVIYVDDLLIFCKTKEHIASIKNSLMEDFSTKDLGDLKYCLGIEIHRKREDGTIKVNQKAYIKRLSEKFGVENCKDVHTPADSNSKLIKLGQEEAFLPK</sequence>
<evidence type="ECO:0008006" key="11">
    <source>
        <dbReference type="Google" id="ProtNLM"/>
    </source>
</evidence>
<dbReference type="AlphaFoldDB" id="A0AAV1VP28"/>
<evidence type="ECO:0000259" key="8">
    <source>
        <dbReference type="PROSITE" id="PS50994"/>
    </source>
</evidence>
<dbReference type="InterPro" id="IPR025724">
    <property type="entry name" value="GAG-pre-integrase_dom"/>
</dbReference>
<dbReference type="GO" id="GO:0003676">
    <property type="term" value="F:nucleic acid binding"/>
    <property type="evidence" value="ECO:0007669"/>
    <property type="project" value="InterPro"/>
</dbReference>
<evidence type="ECO:0000256" key="4">
    <source>
        <dbReference type="ARBA" id="ARBA00022801"/>
    </source>
</evidence>
<dbReference type="InterPro" id="IPR039537">
    <property type="entry name" value="Retrotran_Ty1/copia-like"/>
</dbReference>
<dbReference type="GO" id="GO:0006508">
    <property type="term" value="P:proteolysis"/>
    <property type="evidence" value="ECO:0007669"/>
    <property type="project" value="UniProtKB-KW"/>
</dbReference>
<keyword evidence="5" id="KW-0862">Zinc</keyword>
<dbReference type="Pfam" id="PF25597">
    <property type="entry name" value="SH3_retrovirus"/>
    <property type="match status" value="1"/>
</dbReference>
<dbReference type="Gene3D" id="4.10.60.10">
    <property type="entry name" value="Zinc finger, CCHC-type"/>
    <property type="match status" value="1"/>
</dbReference>
<dbReference type="SMART" id="SM00343">
    <property type="entry name" value="ZnF_C2HC"/>
    <property type="match status" value="1"/>
</dbReference>
<proteinExistence type="predicted"/>
<dbReference type="GO" id="GO:0008270">
    <property type="term" value="F:zinc ion binding"/>
    <property type="evidence" value="ECO:0007669"/>
    <property type="project" value="UniProtKB-KW"/>
</dbReference>
<dbReference type="InterPro" id="IPR001878">
    <property type="entry name" value="Znf_CCHC"/>
</dbReference>
<evidence type="ECO:0000313" key="9">
    <source>
        <dbReference type="EMBL" id="CAK7948065.1"/>
    </source>
</evidence>
<feature type="domain" description="CCHC-type" evidence="7">
    <location>
        <begin position="107"/>
        <end position="121"/>
    </location>
</feature>
<keyword evidence="5" id="KW-0863">Zinc-finger</keyword>
<keyword evidence="4" id="KW-0378">Hydrolase</keyword>
<dbReference type="InterPro" id="IPR054722">
    <property type="entry name" value="PolX-like_BBD"/>
</dbReference>
<evidence type="ECO:0000259" key="7">
    <source>
        <dbReference type="PROSITE" id="PS50158"/>
    </source>
</evidence>
<dbReference type="PANTHER" id="PTHR42648">
    <property type="entry name" value="TRANSPOSASE, PUTATIVE-RELATED"/>
    <property type="match status" value="1"/>
</dbReference>
<dbReference type="Pfam" id="PF14223">
    <property type="entry name" value="Retrotran_gag_2"/>
    <property type="match status" value="1"/>
</dbReference>
<comment type="caution">
    <text evidence="9">The sequence shown here is derived from an EMBL/GenBank/DDBJ whole genome shotgun (WGS) entry which is preliminary data.</text>
</comment>
<evidence type="ECO:0000256" key="3">
    <source>
        <dbReference type="ARBA" id="ARBA00022750"/>
    </source>
</evidence>
<dbReference type="PANTHER" id="PTHR42648:SF28">
    <property type="entry name" value="TRANSPOSON-ENCODED PROTEIN WITH RIBONUCLEASE H-LIKE AND RETROVIRUS ZINC FINGER-LIKE DOMAINS"/>
    <property type="match status" value="1"/>
</dbReference>
<keyword evidence="2" id="KW-0479">Metal-binding</keyword>
<evidence type="ECO:0000313" key="10">
    <source>
        <dbReference type="Proteomes" id="UP001162060"/>
    </source>
</evidence>
<dbReference type="InterPro" id="IPR043502">
    <property type="entry name" value="DNA/RNA_pol_sf"/>
</dbReference>
<dbReference type="PROSITE" id="PS50994">
    <property type="entry name" value="INTEGRASE"/>
    <property type="match status" value="1"/>
</dbReference>
<gene>
    <name evidence="9" type="ORF">PM001_LOCUS33215</name>
</gene>
<name>A0AAV1VP28_9STRA</name>
<dbReference type="InterPro" id="IPR036397">
    <property type="entry name" value="RNaseH_sf"/>
</dbReference>
<evidence type="ECO:0000256" key="2">
    <source>
        <dbReference type="ARBA" id="ARBA00022723"/>
    </source>
</evidence>
<dbReference type="InterPro" id="IPR013103">
    <property type="entry name" value="RVT_2"/>
</dbReference>
<dbReference type="Proteomes" id="UP001162060">
    <property type="component" value="Unassembled WGS sequence"/>
</dbReference>
<dbReference type="InterPro" id="IPR012337">
    <property type="entry name" value="RNaseH-like_sf"/>
</dbReference>
<dbReference type="Pfam" id="PF07727">
    <property type="entry name" value="RVT_2"/>
    <property type="match status" value="1"/>
</dbReference>
<dbReference type="SUPFAM" id="SSF56672">
    <property type="entry name" value="DNA/RNA polymerases"/>
    <property type="match status" value="1"/>
</dbReference>
<dbReference type="GO" id="GO:0015074">
    <property type="term" value="P:DNA integration"/>
    <property type="evidence" value="ECO:0007669"/>
    <property type="project" value="InterPro"/>
</dbReference>
<dbReference type="Pfam" id="PF22936">
    <property type="entry name" value="Pol_BBD"/>
    <property type="match status" value="1"/>
</dbReference>
<dbReference type="InterPro" id="IPR001584">
    <property type="entry name" value="Integrase_cat-core"/>
</dbReference>
<evidence type="ECO:0000256" key="6">
    <source>
        <dbReference type="SAM" id="MobiDB-lite"/>
    </source>
</evidence>
<organism evidence="9 10">
    <name type="scientific">Peronospora matthiolae</name>
    <dbReference type="NCBI Taxonomy" id="2874970"/>
    <lineage>
        <taxon>Eukaryota</taxon>
        <taxon>Sar</taxon>
        <taxon>Stramenopiles</taxon>
        <taxon>Oomycota</taxon>
        <taxon>Peronosporomycetes</taxon>
        <taxon>Peronosporales</taxon>
        <taxon>Peronosporaceae</taxon>
        <taxon>Peronospora</taxon>
    </lineage>
</organism>
<keyword evidence="1" id="KW-0645">Protease</keyword>
<dbReference type="SUPFAM" id="SSF53098">
    <property type="entry name" value="Ribonuclease H-like"/>
    <property type="match status" value="1"/>
</dbReference>
<dbReference type="GO" id="GO:0004190">
    <property type="term" value="F:aspartic-type endopeptidase activity"/>
    <property type="evidence" value="ECO:0007669"/>
    <property type="project" value="UniProtKB-KW"/>
</dbReference>
<protein>
    <recommendedName>
        <fullName evidence="11">Polyprotein</fullName>
    </recommendedName>
</protein>
<dbReference type="Pfam" id="PF13976">
    <property type="entry name" value="gag_pre-integrs"/>
    <property type="match status" value="1"/>
</dbReference>
<evidence type="ECO:0000256" key="1">
    <source>
        <dbReference type="ARBA" id="ARBA00022670"/>
    </source>
</evidence>
<keyword evidence="3" id="KW-0064">Aspartyl protease</keyword>